<evidence type="ECO:0000313" key="2">
    <source>
        <dbReference type="Proteomes" id="UP000003042"/>
    </source>
</evidence>
<dbReference type="Proteomes" id="UP000003042">
    <property type="component" value="Unassembled WGS sequence"/>
</dbReference>
<dbReference type="RefSeq" id="WP_000871133.1">
    <property type="nucleotide sequence ID" value="NZ_CH991859.1"/>
</dbReference>
<proteinExistence type="predicted"/>
<evidence type="ECO:0000313" key="1">
    <source>
        <dbReference type="EMBL" id="EDS89993.1"/>
    </source>
</evidence>
<reference evidence="1 2" key="1">
    <citation type="submission" date="2008-02" db="EMBL/GenBank/DDBJ databases">
        <title>Annotation of Escherichia albertii TW07627.</title>
        <authorList>
            <person name="Sutton G."/>
            <person name="Whittam T.S."/>
            <person name="Sebastian Y."/>
        </authorList>
    </citation>
    <scope>NUCLEOTIDE SEQUENCE [LARGE SCALE GENOMIC DNA]</scope>
    <source>
        <strain evidence="1 2">TW07627</strain>
    </source>
</reference>
<gene>
    <name evidence="1" type="ORF">ESCAB7627_1941</name>
</gene>
<organism evidence="1 2">
    <name type="scientific">Escherichia albertii (strain TW07627)</name>
    <dbReference type="NCBI Taxonomy" id="502347"/>
    <lineage>
        <taxon>Bacteria</taxon>
        <taxon>Pseudomonadati</taxon>
        <taxon>Pseudomonadota</taxon>
        <taxon>Gammaproteobacteria</taxon>
        <taxon>Enterobacterales</taxon>
        <taxon>Enterobacteriaceae</taxon>
        <taxon>Escherichia</taxon>
    </lineage>
</organism>
<sequence>MKWIIFCLFVSLGLSAKETVQNGSKSNISIISNKPIENGEAIQQKLQSIKKGIALFVKAPIADSQNGELLRAAMSLRSIDFPIKGLSTEKYVKYRREIVVTYIEVISQIDKYYIDNYKPEKPCFLHVLPPEDSMNEIYFGNVEPAKIKDKKLREKYELMVQGKIT</sequence>
<comment type="caution">
    <text evidence="1">The sequence shown here is derived from an EMBL/GenBank/DDBJ whole genome shotgun (WGS) entry which is preliminary data.</text>
</comment>
<dbReference type="EMBL" id="ABKX01000018">
    <property type="protein sequence ID" value="EDS89993.1"/>
    <property type="molecule type" value="Genomic_DNA"/>
</dbReference>
<protein>
    <submittedName>
        <fullName evidence="1">Uncharacterized protein</fullName>
    </submittedName>
</protein>
<name>A0ABC9NIC7_ESCAT</name>
<accession>A0ABC9NIC7</accession>
<dbReference type="AlphaFoldDB" id="A0ABC9NIC7"/>